<dbReference type="Pfam" id="PF14304">
    <property type="entry name" value="CSTF_C"/>
    <property type="match status" value="1"/>
</dbReference>
<dbReference type="PANTHER" id="PTHR47866">
    <property type="entry name" value="HYDROXYPROLINE-RICH GLYCOPROTEIN FAMILY PROTEIN"/>
    <property type="match status" value="1"/>
</dbReference>
<dbReference type="InterPro" id="IPR038192">
    <property type="entry name" value="CSTF_C_sf"/>
</dbReference>
<gene>
    <name evidence="4" type="ORF">LUZ61_012618</name>
</gene>
<dbReference type="Proteomes" id="UP001210211">
    <property type="component" value="Unassembled WGS sequence"/>
</dbReference>
<feature type="domain" description="Cleavage stimulation factor subunit 2 hinge" evidence="3">
    <location>
        <begin position="5"/>
        <end position="71"/>
    </location>
</feature>
<keyword evidence="5" id="KW-1185">Reference proteome</keyword>
<feature type="domain" description="Transcription termination and cleavage factor C-terminal" evidence="2">
    <location>
        <begin position="331"/>
        <end position="364"/>
    </location>
</feature>
<feature type="region of interest" description="Disordered" evidence="1">
    <location>
        <begin position="344"/>
        <end position="365"/>
    </location>
</feature>
<dbReference type="Gene3D" id="1.10.20.70">
    <property type="entry name" value="Transcription termination and cleavage factor, C-terminal domain"/>
    <property type="match status" value="1"/>
</dbReference>
<accession>A0AAD6F1P1</accession>
<dbReference type="GO" id="GO:0031124">
    <property type="term" value="P:mRNA 3'-end processing"/>
    <property type="evidence" value="ECO:0007669"/>
    <property type="project" value="InterPro"/>
</dbReference>
<evidence type="ECO:0000313" key="4">
    <source>
        <dbReference type="EMBL" id="KAJ3708913.1"/>
    </source>
</evidence>
<proteinExistence type="predicted"/>
<sequence length="365" mass="39532">MAARPQQSGDGFAAHISTMSKSQLYDLMCQVKVMIEQNQNQARQVLIDNPILTRTLFQAQIMLGMVQPPKVMPNIQQVTSQPEAPKPIKPEPEPAPPVPTSVLPPQQPSTSLPSLNLQTQPLPAHPNPLTQQPPSFQQPQKTGNFLPVPPVPSAVPPSQFNLPSHFAMPPGGNFNQPPLQPPMSQQPRMQVPPMQQQFSNPMGMMPNSGIGFQAGAGSGPGPQQMMPPQHTFLPSGMPSSSFPQVQPPLPSQPPPQQIYQGAASHMNVEYGSRSGMAIPSDRPGPWGAAGHPEMPSARPQMPGPPPFMSNQIGQPMAGQASQAPSLTQEMHKALLEQVRSLTPEQINMLPPDQRQQVLQLQDMLR</sequence>
<dbReference type="AlphaFoldDB" id="A0AAD6F1P1"/>
<feature type="region of interest" description="Disordered" evidence="1">
    <location>
        <begin position="237"/>
        <end position="257"/>
    </location>
</feature>
<feature type="compositionally biased region" description="Pro residues" evidence="1">
    <location>
        <begin position="245"/>
        <end position="256"/>
    </location>
</feature>
<evidence type="ECO:0000313" key="5">
    <source>
        <dbReference type="Proteomes" id="UP001210211"/>
    </source>
</evidence>
<evidence type="ECO:0008006" key="6">
    <source>
        <dbReference type="Google" id="ProtNLM"/>
    </source>
</evidence>
<dbReference type="InterPro" id="IPR025742">
    <property type="entry name" value="CSTF2_hinge"/>
</dbReference>
<evidence type="ECO:0000256" key="1">
    <source>
        <dbReference type="SAM" id="MobiDB-lite"/>
    </source>
</evidence>
<feature type="compositionally biased region" description="Low complexity" evidence="1">
    <location>
        <begin position="100"/>
        <end position="114"/>
    </location>
</feature>
<organism evidence="4 5">
    <name type="scientific">Rhynchospora tenuis</name>
    <dbReference type="NCBI Taxonomy" id="198213"/>
    <lineage>
        <taxon>Eukaryota</taxon>
        <taxon>Viridiplantae</taxon>
        <taxon>Streptophyta</taxon>
        <taxon>Embryophyta</taxon>
        <taxon>Tracheophyta</taxon>
        <taxon>Spermatophyta</taxon>
        <taxon>Magnoliopsida</taxon>
        <taxon>Liliopsida</taxon>
        <taxon>Poales</taxon>
        <taxon>Cyperaceae</taxon>
        <taxon>Cyperoideae</taxon>
        <taxon>Rhynchosporeae</taxon>
        <taxon>Rhynchospora</taxon>
    </lineage>
</organism>
<dbReference type="Pfam" id="PF14327">
    <property type="entry name" value="CSTF2_hinge"/>
    <property type="match status" value="1"/>
</dbReference>
<dbReference type="EMBL" id="JAMRDG010000001">
    <property type="protein sequence ID" value="KAJ3708913.1"/>
    <property type="molecule type" value="Genomic_DNA"/>
</dbReference>
<evidence type="ECO:0000259" key="3">
    <source>
        <dbReference type="Pfam" id="PF14327"/>
    </source>
</evidence>
<dbReference type="PANTHER" id="PTHR47866:SF2">
    <property type="entry name" value="HYDROXYPROLINE-RICH GLYCOPROTEIN FAMILY PROTEIN"/>
    <property type="match status" value="1"/>
</dbReference>
<reference evidence="4 5" key="1">
    <citation type="journal article" date="2022" name="Cell">
        <title>Repeat-based holocentromeres influence genome architecture and karyotype evolution.</title>
        <authorList>
            <person name="Hofstatter P.G."/>
            <person name="Thangavel G."/>
            <person name="Lux T."/>
            <person name="Neumann P."/>
            <person name="Vondrak T."/>
            <person name="Novak P."/>
            <person name="Zhang M."/>
            <person name="Costa L."/>
            <person name="Castellani M."/>
            <person name="Scott A."/>
            <person name="Toegelov H."/>
            <person name="Fuchs J."/>
            <person name="Mata-Sucre Y."/>
            <person name="Dias Y."/>
            <person name="Vanzela A.L.L."/>
            <person name="Huettel B."/>
            <person name="Almeida C.C.S."/>
            <person name="Simkova H."/>
            <person name="Souza G."/>
            <person name="Pedrosa-Harand A."/>
            <person name="Macas J."/>
            <person name="Mayer K.F.X."/>
            <person name="Houben A."/>
            <person name="Marques A."/>
        </authorList>
    </citation>
    <scope>NUCLEOTIDE SEQUENCE [LARGE SCALE GENOMIC DNA]</scope>
    <source>
        <strain evidence="4">RhyTen1mFocal</strain>
    </source>
</reference>
<dbReference type="InterPro" id="IPR026896">
    <property type="entry name" value="CSTF_C"/>
</dbReference>
<feature type="compositionally biased region" description="Polar residues" evidence="1">
    <location>
        <begin position="128"/>
        <end position="141"/>
    </location>
</feature>
<comment type="caution">
    <text evidence="4">The sequence shown here is derived from an EMBL/GenBank/DDBJ whole genome shotgun (WGS) entry which is preliminary data.</text>
</comment>
<feature type="compositionally biased region" description="Polar residues" evidence="1">
    <location>
        <begin position="308"/>
        <end position="328"/>
    </location>
</feature>
<name>A0AAD6F1P1_9POAL</name>
<feature type="region of interest" description="Disordered" evidence="1">
    <location>
        <begin position="77"/>
        <end position="141"/>
    </location>
</feature>
<evidence type="ECO:0000259" key="2">
    <source>
        <dbReference type="Pfam" id="PF14304"/>
    </source>
</evidence>
<feature type="region of interest" description="Disordered" evidence="1">
    <location>
        <begin position="279"/>
        <end position="331"/>
    </location>
</feature>
<protein>
    <recommendedName>
        <fullName evidence="6">Cleavage stimulation factor subunit 2 hinge domain-containing protein</fullName>
    </recommendedName>
</protein>